<evidence type="ECO:0000313" key="2">
    <source>
        <dbReference type="Proteomes" id="UP000654471"/>
    </source>
</evidence>
<organism evidence="1 2">
    <name type="scientific">Streptomyces albospinus</name>
    <dbReference type="NCBI Taxonomy" id="285515"/>
    <lineage>
        <taxon>Bacteria</taxon>
        <taxon>Bacillati</taxon>
        <taxon>Actinomycetota</taxon>
        <taxon>Actinomycetes</taxon>
        <taxon>Kitasatosporales</taxon>
        <taxon>Streptomycetaceae</taxon>
        <taxon>Streptomyces</taxon>
    </lineage>
</organism>
<gene>
    <name evidence="1" type="ORF">GCM10010211_19550</name>
</gene>
<name>A0ABQ2UXN2_9ACTN</name>
<proteinExistence type="predicted"/>
<keyword evidence="2" id="KW-1185">Reference proteome</keyword>
<comment type="caution">
    <text evidence="1">The sequence shown here is derived from an EMBL/GenBank/DDBJ whole genome shotgun (WGS) entry which is preliminary data.</text>
</comment>
<protein>
    <submittedName>
        <fullName evidence="1">Uncharacterized protein</fullName>
    </submittedName>
</protein>
<dbReference type="EMBL" id="BMRP01000005">
    <property type="protein sequence ID" value="GGU54953.1"/>
    <property type="molecule type" value="Genomic_DNA"/>
</dbReference>
<sequence>MKNLTTAELDAMVAEATVDAYDEYEQLDALHAAIDEHLALPFDTTVLGVTVTVTAVQLRPGSGIVALCKRGRHRQVIGVLDLPRPEPTPQGWTWVEAYRHWVP</sequence>
<evidence type="ECO:0000313" key="1">
    <source>
        <dbReference type="EMBL" id="GGU54953.1"/>
    </source>
</evidence>
<reference evidence="2" key="1">
    <citation type="journal article" date="2019" name="Int. J. Syst. Evol. Microbiol.">
        <title>The Global Catalogue of Microorganisms (GCM) 10K type strain sequencing project: providing services to taxonomists for standard genome sequencing and annotation.</title>
        <authorList>
            <consortium name="The Broad Institute Genomics Platform"/>
            <consortium name="The Broad Institute Genome Sequencing Center for Infectious Disease"/>
            <person name="Wu L."/>
            <person name="Ma J."/>
        </authorList>
    </citation>
    <scope>NUCLEOTIDE SEQUENCE [LARGE SCALE GENOMIC DNA]</scope>
    <source>
        <strain evidence="2">JCM 3399</strain>
    </source>
</reference>
<accession>A0ABQ2UXN2</accession>
<dbReference type="Proteomes" id="UP000654471">
    <property type="component" value="Unassembled WGS sequence"/>
</dbReference>
<dbReference type="RefSeq" id="WP_189298464.1">
    <property type="nucleotide sequence ID" value="NZ_BMRP01000005.1"/>
</dbReference>